<dbReference type="InterPro" id="IPR000847">
    <property type="entry name" value="LysR_HTH_N"/>
</dbReference>
<evidence type="ECO:0000313" key="6">
    <source>
        <dbReference type="EMBL" id="SCU76771.1"/>
    </source>
</evidence>
<dbReference type="InterPro" id="IPR050950">
    <property type="entry name" value="HTH-type_LysR_regulators"/>
</dbReference>
<dbReference type="PANTHER" id="PTHR30419:SF8">
    <property type="entry name" value="NITROGEN ASSIMILATION TRANSCRIPTIONAL ACTIVATOR-RELATED"/>
    <property type="match status" value="1"/>
</dbReference>
<dbReference type="InterPro" id="IPR005119">
    <property type="entry name" value="LysR_subst-bd"/>
</dbReference>
<dbReference type="GO" id="GO:0005829">
    <property type="term" value="C:cytosol"/>
    <property type="evidence" value="ECO:0007669"/>
    <property type="project" value="TreeGrafter"/>
</dbReference>
<dbReference type="AlphaFoldDB" id="A0A1K0JNV0"/>
<keyword evidence="4" id="KW-0804">Transcription</keyword>
<dbReference type="InterPro" id="IPR036388">
    <property type="entry name" value="WH-like_DNA-bd_sf"/>
</dbReference>
<proteinExistence type="inferred from homology"/>
<protein>
    <submittedName>
        <fullName evidence="6">LysR family transcriptional regulator</fullName>
    </submittedName>
</protein>
<dbReference type="RefSeq" id="WP_340526491.1">
    <property type="nucleotide sequence ID" value="NZ_FMSH01000272.1"/>
</dbReference>
<dbReference type="EMBL" id="FMSH01000272">
    <property type="protein sequence ID" value="SCU76771.1"/>
    <property type="molecule type" value="Genomic_DNA"/>
</dbReference>
<dbReference type="SUPFAM" id="SSF46785">
    <property type="entry name" value="Winged helix' DNA-binding domain"/>
    <property type="match status" value="1"/>
</dbReference>
<evidence type="ECO:0000256" key="2">
    <source>
        <dbReference type="ARBA" id="ARBA00023015"/>
    </source>
</evidence>
<dbReference type="InterPro" id="IPR036390">
    <property type="entry name" value="WH_DNA-bd_sf"/>
</dbReference>
<dbReference type="GO" id="GO:0003677">
    <property type="term" value="F:DNA binding"/>
    <property type="evidence" value="ECO:0007669"/>
    <property type="project" value="UniProtKB-KW"/>
</dbReference>
<dbReference type="GO" id="GO:0003700">
    <property type="term" value="F:DNA-binding transcription factor activity"/>
    <property type="evidence" value="ECO:0007669"/>
    <property type="project" value="InterPro"/>
</dbReference>
<evidence type="ECO:0000256" key="3">
    <source>
        <dbReference type="ARBA" id="ARBA00023125"/>
    </source>
</evidence>
<keyword evidence="2" id="KW-0805">Transcription regulation</keyword>
<dbReference type="Gene3D" id="3.40.190.290">
    <property type="match status" value="1"/>
</dbReference>
<dbReference type="Pfam" id="PF03466">
    <property type="entry name" value="LysR_substrate"/>
    <property type="match status" value="1"/>
</dbReference>
<keyword evidence="3" id="KW-0238">DNA-binding</keyword>
<evidence type="ECO:0000256" key="1">
    <source>
        <dbReference type="ARBA" id="ARBA00009437"/>
    </source>
</evidence>
<gene>
    <name evidence="6" type="ORF">CNECB9_3430035</name>
</gene>
<name>A0A1K0JNV0_CUPNE</name>
<feature type="domain" description="HTH lysR-type" evidence="5">
    <location>
        <begin position="20"/>
        <end position="77"/>
    </location>
</feature>
<sequence length="321" mass="35515">MPDRLTALALETLGRMRSRLKARQLNLLVALSEYGSLSRVAQEWGVTQPYLTQMLAEIESMMGTALFTRQRGGVTPTPVGRIAISRASRLLVDLQDWANDMAAARLGFTERLSIGVIHYLSGQLLCDTLSHTREQVGPFVFSVEEASSDRLLALLREHRLEGVVARARGAAQVRDLRCDILFRQRPALVCHLKTARHLGKRALDWHELATMDWVLPPAGTALGASVLDLFLHVGEEPPVPAIETHSLKIVGRMIERNPSMVAIVPADVAHDLSTRAHVASVPCDLEWPLPPVALYRRQGAGDSPTMATFVRTLKTLCKERF</sequence>
<organism evidence="6">
    <name type="scientific">Cupriavidus necator</name>
    <name type="common">Alcaligenes eutrophus</name>
    <name type="synonym">Ralstonia eutropha</name>
    <dbReference type="NCBI Taxonomy" id="106590"/>
    <lineage>
        <taxon>Bacteria</taxon>
        <taxon>Pseudomonadati</taxon>
        <taxon>Pseudomonadota</taxon>
        <taxon>Betaproteobacteria</taxon>
        <taxon>Burkholderiales</taxon>
        <taxon>Burkholderiaceae</taxon>
        <taxon>Cupriavidus</taxon>
    </lineage>
</organism>
<dbReference type="Pfam" id="PF00126">
    <property type="entry name" value="HTH_1"/>
    <property type="match status" value="1"/>
</dbReference>
<evidence type="ECO:0000259" key="5">
    <source>
        <dbReference type="PROSITE" id="PS50931"/>
    </source>
</evidence>
<comment type="similarity">
    <text evidence="1">Belongs to the LysR transcriptional regulatory family.</text>
</comment>
<accession>A0A1K0JNV0</accession>
<dbReference type="Gene3D" id="1.10.10.10">
    <property type="entry name" value="Winged helix-like DNA-binding domain superfamily/Winged helix DNA-binding domain"/>
    <property type="match status" value="1"/>
</dbReference>
<evidence type="ECO:0000256" key="4">
    <source>
        <dbReference type="ARBA" id="ARBA00023163"/>
    </source>
</evidence>
<dbReference type="PANTHER" id="PTHR30419">
    <property type="entry name" value="HTH-TYPE TRANSCRIPTIONAL REGULATOR YBHD"/>
    <property type="match status" value="1"/>
</dbReference>
<dbReference type="SUPFAM" id="SSF53850">
    <property type="entry name" value="Periplasmic binding protein-like II"/>
    <property type="match status" value="1"/>
</dbReference>
<dbReference type="PROSITE" id="PS50931">
    <property type="entry name" value="HTH_LYSR"/>
    <property type="match status" value="1"/>
</dbReference>
<reference evidence="6" key="1">
    <citation type="submission" date="2016-09" db="EMBL/GenBank/DDBJ databases">
        <authorList>
            <person name="Capua I."/>
            <person name="De Benedictis P."/>
            <person name="Joannis T."/>
            <person name="Lombin L.H."/>
            <person name="Cattoli G."/>
        </authorList>
    </citation>
    <scope>NUCLEOTIDE SEQUENCE</scope>
    <source>
        <strain evidence="6">B9</strain>
    </source>
</reference>